<feature type="region of interest" description="Disordered" evidence="1">
    <location>
        <begin position="1"/>
        <end position="102"/>
    </location>
</feature>
<feature type="compositionally biased region" description="Basic and acidic residues" evidence="1">
    <location>
        <begin position="1"/>
        <end position="14"/>
    </location>
</feature>
<evidence type="ECO:0000313" key="2">
    <source>
        <dbReference type="EMBL" id="CCC92668.1"/>
    </source>
</evidence>
<accession>G0UTF4</accession>
<organism evidence="2">
    <name type="scientific">Trypanosoma congolense (strain IL3000)</name>
    <dbReference type="NCBI Taxonomy" id="1068625"/>
    <lineage>
        <taxon>Eukaryota</taxon>
        <taxon>Discoba</taxon>
        <taxon>Euglenozoa</taxon>
        <taxon>Kinetoplastea</taxon>
        <taxon>Metakinetoplastina</taxon>
        <taxon>Trypanosomatida</taxon>
        <taxon>Trypanosomatidae</taxon>
        <taxon>Trypanosoma</taxon>
        <taxon>Nannomonas</taxon>
    </lineage>
</organism>
<sequence>MMEEERVRKDDKKQASGVLKPTTTAAGGSGSHAYRSHNNDGDATEEGRSQTAASESERHRLLVSGKEEEGKIDYSNGKEATALEGDDMHLGEDRDSDTDAGNTASHLNKPCFLGALSVALESCGGGDYGDSDGHFTGGVSPYHNGEAYVFPSDKPSPGDGAQDCDSVPHPKHEELISELMQAFWNLHRECRLATDVWCATLMKYMKHDSRTQDYVMPLVTNETLPFFAEPGLPGAGHPNNRCGPTGGSASKMPTAAIGTEVTSATHKEEGSRVSFCSAQQPSDVSPTAFHNYMLGKWCVTTSWILQQQQPQQALKAASGSELKR</sequence>
<dbReference type="VEuPathDB" id="TriTrypDB:TcIL3000_9_620"/>
<reference evidence="2" key="1">
    <citation type="journal article" date="2012" name="Proc. Natl. Acad. Sci. U.S.A.">
        <title>Antigenic diversity is generated by distinct evolutionary mechanisms in African trypanosome species.</title>
        <authorList>
            <person name="Jackson A.P."/>
            <person name="Berry A."/>
            <person name="Aslett M."/>
            <person name="Allison H.C."/>
            <person name="Burton P."/>
            <person name="Vavrova-Anderson J."/>
            <person name="Brown R."/>
            <person name="Browne H."/>
            <person name="Corton N."/>
            <person name="Hauser H."/>
            <person name="Gamble J."/>
            <person name="Gilderthorp R."/>
            <person name="Marcello L."/>
            <person name="McQuillan J."/>
            <person name="Otto T.D."/>
            <person name="Quail M.A."/>
            <person name="Sanders M.J."/>
            <person name="van Tonder A."/>
            <person name="Ginger M.L."/>
            <person name="Field M.C."/>
            <person name="Barry J.D."/>
            <person name="Hertz-Fowler C."/>
            <person name="Berriman M."/>
        </authorList>
    </citation>
    <scope>NUCLEOTIDE SEQUENCE</scope>
    <source>
        <strain evidence="2">IL3000</strain>
    </source>
</reference>
<dbReference type="AlphaFoldDB" id="G0UTF4"/>
<protein>
    <submittedName>
        <fullName evidence="2">Uncharacterized protein TCIL3000_9_620</fullName>
    </submittedName>
</protein>
<evidence type="ECO:0000256" key="1">
    <source>
        <dbReference type="SAM" id="MobiDB-lite"/>
    </source>
</evidence>
<name>G0UTF4_TRYCI</name>
<feature type="compositionally biased region" description="Basic and acidic residues" evidence="1">
    <location>
        <begin position="37"/>
        <end position="48"/>
    </location>
</feature>
<proteinExistence type="predicted"/>
<dbReference type="EMBL" id="HE575322">
    <property type="protein sequence ID" value="CCC92668.1"/>
    <property type="molecule type" value="Genomic_DNA"/>
</dbReference>
<feature type="compositionally biased region" description="Basic and acidic residues" evidence="1">
    <location>
        <begin position="55"/>
        <end position="72"/>
    </location>
</feature>
<gene>
    <name evidence="2" type="ORF">TCIL3000_9_620</name>
</gene>